<feature type="domain" description="Acyltransferase 3" evidence="9">
    <location>
        <begin position="5"/>
        <end position="327"/>
    </location>
</feature>
<dbReference type="EMBL" id="JAACJS010000015">
    <property type="protein sequence ID" value="NCI50791.1"/>
    <property type="molecule type" value="Genomic_DNA"/>
</dbReference>
<dbReference type="InterPro" id="IPR043968">
    <property type="entry name" value="SGNH"/>
</dbReference>
<dbReference type="InterPro" id="IPR036514">
    <property type="entry name" value="SGNH_hydro_sf"/>
</dbReference>
<evidence type="ECO:0000256" key="8">
    <source>
        <dbReference type="SAM" id="Phobius"/>
    </source>
</evidence>
<evidence type="ECO:0000313" key="11">
    <source>
        <dbReference type="EMBL" id="NCI50791.1"/>
    </source>
</evidence>
<dbReference type="SUPFAM" id="SSF52266">
    <property type="entry name" value="SGNH hydrolase"/>
    <property type="match status" value="1"/>
</dbReference>
<proteinExistence type="predicted"/>
<dbReference type="PANTHER" id="PTHR23028:SF53">
    <property type="entry name" value="ACYL_TRANSF_3 DOMAIN-CONTAINING PROTEIN"/>
    <property type="match status" value="1"/>
</dbReference>
<dbReference type="GO" id="GO:0016746">
    <property type="term" value="F:acyltransferase activity"/>
    <property type="evidence" value="ECO:0007669"/>
    <property type="project" value="UniProtKB-KW"/>
</dbReference>
<protein>
    <submittedName>
        <fullName evidence="11">Acyltransferase</fullName>
    </submittedName>
</protein>
<accession>A0ABW9ZUH4</accession>
<dbReference type="PANTHER" id="PTHR23028">
    <property type="entry name" value="ACETYLTRANSFERASE"/>
    <property type="match status" value="1"/>
</dbReference>
<keyword evidence="5 8" id="KW-1133">Transmembrane helix</keyword>
<feature type="transmembrane region" description="Helical" evidence="8">
    <location>
        <begin position="38"/>
        <end position="65"/>
    </location>
</feature>
<feature type="transmembrane region" description="Helical" evidence="8">
    <location>
        <begin position="99"/>
        <end position="116"/>
    </location>
</feature>
<evidence type="ECO:0000259" key="10">
    <source>
        <dbReference type="Pfam" id="PF19040"/>
    </source>
</evidence>
<dbReference type="Pfam" id="PF01757">
    <property type="entry name" value="Acyl_transf_3"/>
    <property type="match status" value="1"/>
</dbReference>
<keyword evidence="4 8" id="KW-0812">Transmembrane</keyword>
<organism evidence="11 12">
    <name type="scientific">Sediminibacterium roseum</name>
    <dbReference type="NCBI Taxonomy" id="1978412"/>
    <lineage>
        <taxon>Bacteria</taxon>
        <taxon>Pseudomonadati</taxon>
        <taxon>Bacteroidota</taxon>
        <taxon>Chitinophagia</taxon>
        <taxon>Chitinophagales</taxon>
        <taxon>Chitinophagaceae</taxon>
        <taxon>Sediminibacterium</taxon>
    </lineage>
</organism>
<feature type="transmembrane region" description="Helical" evidence="8">
    <location>
        <begin position="349"/>
        <end position="367"/>
    </location>
</feature>
<feature type="domain" description="SGNH" evidence="10">
    <location>
        <begin position="415"/>
        <end position="653"/>
    </location>
</feature>
<feature type="transmembrane region" description="Helical" evidence="8">
    <location>
        <begin position="167"/>
        <end position="184"/>
    </location>
</feature>
<dbReference type="Pfam" id="PF19040">
    <property type="entry name" value="SGNH"/>
    <property type="match status" value="1"/>
</dbReference>
<evidence type="ECO:0000256" key="2">
    <source>
        <dbReference type="ARBA" id="ARBA00022475"/>
    </source>
</evidence>
<dbReference type="InterPro" id="IPR050879">
    <property type="entry name" value="Acyltransferase_3"/>
</dbReference>
<evidence type="ECO:0000256" key="1">
    <source>
        <dbReference type="ARBA" id="ARBA00004651"/>
    </source>
</evidence>
<sequence>MKYRPEIDGLRAVAVVAVLLYHLDVPFVPGGLLGVDVFFVISGYLITSLLLASVADNTFSVAGFYERRARRILPALVPVLIFTTAGVCIIFNYYDSQTYAKSLVSVSVFCSNFFFWKTTHGYFGMDALQMPLLHTWSLSIEEQFYLVYPLIITAGSRLLKGRFIKRLLLLLFILSLSGYLWQIKQDANTAFYHSLLRSWELLAGGLLSAGILPAPVKTWVASVAGMGGMLCIVVACVLFGRIPGSSLFNLLAVVGACGIVYGSLFAKNFVSAVLSSGSFVFTGKISYSLYLWHWPLVVFARLLAPGDFSTPIKIGVGVLSFLLSMLSYYYVEQPFRKKNGVVKTRKKTLGAAVVVLLLTGLTGFALSKPGAFFKQSPTDLMFREVKEDPRWDSIAELGRTAVANPDVMPVPYAVGDTSAPANFLVWGDSFTIALASGVDSVCGGAGKHGYVLCFPSTPPLLGIQFEPVRTSAFMKLNNHVLHFIKQHPEITTVVLHANWLAFFANLGQAAKIVDAKVYGLEKADKPGTLPGAKMFKASIRFTVDQLIGLHKKVIVVTAIPHAPNPFSKVTIQPRLFNKEINEFGESVQTFNRQNQDLLAFFRSLASKDLEVLDAAECLKGANKYILEKNGHLLYRDEVHLSRFGAYELAKKLQPSLP</sequence>
<evidence type="ECO:0000256" key="4">
    <source>
        <dbReference type="ARBA" id="ARBA00022692"/>
    </source>
</evidence>
<keyword evidence="2" id="KW-1003">Cell membrane</keyword>
<dbReference type="Proteomes" id="UP000753802">
    <property type="component" value="Unassembled WGS sequence"/>
</dbReference>
<feature type="transmembrane region" description="Helical" evidence="8">
    <location>
        <begin position="72"/>
        <end position="93"/>
    </location>
</feature>
<evidence type="ECO:0000256" key="6">
    <source>
        <dbReference type="ARBA" id="ARBA00023136"/>
    </source>
</evidence>
<gene>
    <name evidence="11" type="ORF">GWC95_12705</name>
</gene>
<evidence type="ECO:0000256" key="7">
    <source>
        <dbReference type="ARBA" id="ARBA00023315"/>
    </source>
</evidence>
<keyword evidence="7 11" id="KW-0012">Acyltransferase</keyword>
<feature type="transmembrane region" description="Helical" evidence="8">
    <location>
        <begin position="310"/>
        <end position="329"/>
    </location>
</feature>
<feature type="transmembrane region" description="Helical" evidence="8">
    <location>
        <begin position="246"/>
        <end position="266"/>
    </location>
</feature>
<evidence type="ECO:0000313" key="12">
    <source>
        <dbReference type="Proteomes" id="UP000753802"/>
    </source>
</evidence>
<dbReference type="Gene3D" id="3.40.50.1110">
    <property type="entry name" value="SGNH hydrolase"/>
    <property type="match status" value="1"/>
</dbReference>
<keyword evidence="12" id="KW-1185">Reference proteome</keyword>
<dbReference type="RefSeq" id="WP_161819103.1">
    <property type="nucleotide sequence ID" value="NZ_JAACJS010000015.1"/>
</dbReference>
<comment type="caution">
    <text evidence="11">The sequence shown here is derived from an EMBL/GenBank/DDBJ whole genome shotgun (WGS) entry which is preliminary data.</text>
</comment>
<dbReference type="InterPro" id="IPR002656">
    <property type="entry name" value="Acyl_transf_3_dom"/>
</dbReference>
<evidence type="ECO:0000259" key="9">
    <source>
        <dbReference type="Pfam" id="PF01757"/>
    </source>
</evidence>
<name>A0ABW9ZUH4_9BACT</name>
<evidence type="ECO:0000256" key="3">
    <source>
        <dbReference type="ARBA" id="ARBA00022679"/>
    </source>
</evidence>
<comment type="subcellular location">
    <subcellularLocation>
        <location evidence="1">Cell membrane</location>
        <topology evidence="1">Multi-pass membrane protein</topology>
    </subcellularLocation>
</comment>
<feature type="transmembrane region" description="Helical" evidence="8">
    <location>
        <begin position="219"/>
        <end position="240"/>
    </location>
</feature>
<keyword evidence="6 8" id="KW-0472">Membrane</keyword>
<evidence type="ECO:0000256" key="5">
    <source>
        <dbReference type="ARBA" id="ARBA00022989"/>
    </source>
</evidence>
<feature type="transmembrane region" description="Helical" evidence="8">
    <location>
        <begin position="12"/>
        <end position="32"/>
    </location>
</feature>
<reference evidence="11 12" key="1">
    <citation type="submission" date="2020-01" db="EMBL/GenBank/DDBJ databases">
        <title>Genome analysis.</title>
        <authorList>
            <person name="Wu S."/>
            <person name="Wang G."/>
        </authorList>
    </citation>
    <scope>NUCLEOTIDE SEQUENCE [LARGE SCALE GENOMIC DNA]</scope>
    <source>
        <strain evidence="11 12">SYL130</strain>
    </source>
</reference>
<keyword evidence="3" id="KW-0808">Transferase</keyword>